<dbReference type="OrthoDB" id="9810445at2"/>
<dbReference type="InterPro" id="IPR050083">
    <property type="entry name" value="HtpX_protease"/>
</dbReference>
<dbReference type="PROSITE" id="PS50088">
    <property type="entry name" value="ANK_REPEAT"/>
    <property type="match status" value="3"/>
</dbReference>
<dbReference type="SUPFAM" id="SSF48403">
    <property type="entry name" value="Ankyrin repeat"/>
    <property type="match status" value="1"/>
</dbReference>
<gene>
    <name evidence="15" type="ORF">M670_01751</name>
</gene>
<dbReference type="CDD" id="cd07325">
    <property type="entry name" value="M48_Ste24p_like"/>
    <property type="match status" value="1"/>
</dbReference>
<comment type="cofactor">
    <cofactor evidence="12">
        <name>Zn(2+)</name>
        <dbReference type="ChEBI" id="CHEBI:29105"/>
    </cofactor>
    <text evidence="12">Binds 1 zinc ion per subunit.</text>
</comment>
<keyword evidence="6 12" id="KW-0378">Hydrolase</keyword>
<dbReference type="PANTHER" id="PTHR43221">
    <property type="entry name" value="PROTEASE HTPX"/>
    <property type="match status" value="1"/>
</dbReference>
<evidence type="ECO:0000259" key="14">
    <source>
        <dbReference type="Pfam" id="PF01435"/>
    </source>
</evidence>
<keyword evidence="5" id="KW-0479">Metal-binding</keyword>
<evidence type="ECO:0000256" key="12">
    <source>
        <dbReference type="RuleBase" id="RU003983"/>
    </source>
</evidence>
<comment type="caution">
    <text evidence="15">The sequence shown here is derived from an EMBL/GenBank/DDBJ whole genome shotgun (WGS) entry which is preliminary data.</text>
</comment>
<dbReference type="Proteomes" id="UP000027936">
    <property type="component" value="Unassembled WGS sequence"/>
</dbReference>
<keyword evidence="10 13" id="KW-0472">Membrane</keyword>
<evidence type="ECO:0000256" key="2">
    <source>
        <dbReference type="ARBA" id="ARBA00022475"/>
    </source>
</evidence>
<evidence type="ECO:0000256" key="3">
    <source>
        <dbReference type="ARBA" id="ARBA00022670"/>
    </source>
</evidence>
<dbReference type="GO" id="GO:0005886">
    <property type="term" value="C:plasma membrane"/>
    <property type="evidence" value="ECO:0007669"/>
    <property type="project" value="UniProtKB-SubCell"/>
</dbReference>
<evidence type="ECO:0000256" key="6">
    <source>
        <dbReference type="ARBA" id="ARBA00022801"/>
    </source>
</evidence>
<feature type="repeat" description="ANK" evidence="11">
    <location>
        <begin position="335"/>
        <end position="367"/>
    </location>
</feature>
<evidence type="ECO:0000256" key="13">
    <source>
        <dbReference type="SAM" id="Phobius"/>
    </source>
</evidence>
<dbReference type="PANTHER" id="PTHR43221:SF1">
    <property type="entry name" value="PROTEASE HTPX"/>
    <property type="match status" value="1"/>
</dbReference>
<dbReference type="InterPro" id="IPR036770">
    <property type="entry name" value="Ankyrin_rpt-contain_sf"/>
</dbReference>
<feature type="transmembrane region" description="Helical" evidence="13">
    <location>
        <begin position="150"/>
        <end position="170"/>
    </location>
</feature>
<evidence type="ECO:0000256" key="5">
    <source>
        <dbReference type="ARBA" id="ARBA00022723"/>
    </source>
</evidence>
<reference evidence="15 16" key="1">
    <citation type="submission" date="2014-04" db="EMBL/GenBank/DDBJ databases">
        <title>Draft genome sequence of Bacillus azotoformans MEV2011, a (co-) denitrifying strain unable to grow in the presence of oxygen.</title>
        <authorList>
            <person name="Nielsen M."/>
            <person name="Schreiber L."/>
            <person name="Finster K."/>
            <person name="Schramm A."/>
        </authorList>
    </citation>
    <scope>NUCLEOTIDE SEQUENCE [LARGE SCALE GENOMIC DNA]</scope>
    <source>
        <strain evidence="15 16">MEV2011</strain>
    </source>
</reference>
<dbReference type="RefSeq" id="WP_035194939.1">
    <property type="nucleotide sequence ID" value="NZ_JJRY01000005.1"/>
</dbReference>
<evidence type="ECO:0000256" key="8">
    <source>
        <dbReference type="ARBA" id="ARBA00022989"/>
    </source>
</evidence>
<keyword evidence="8 13" id="KW-1133">Transmembrane helix</keyword>
<feature type="transmembrane region" description="Helical" evidence="13">
    <location>
        <begin position="12"/>
        <end position="31"/>
    </location>
</feature>
<evidence type="ECO:0000256" key="9">
    <source>
        <dbReference type="ARBA" id="ARBA00023049"/>
    </source>
</evidence>
<evidence type="ECO:0000256" key="4">
    <source>
        <dbReference type="ARBA" id="ARBA00022692"/>
    </source>
</evidence>
<keyword evidence="7 12" id="KW-0862">Zinc</keyword>
<keyword evidence="4 13" id="KW-0812">Transmembrane</keyword>
<keyword evidence="11" id="KW-0040">ANK repeat</keyword>
<feature type="transmembrane region" description="Helical" evidence="13">
    <location>
        <begin position="264"/>
        <end position="286"/>
    </location>
</feature>
<dbReference type="Gene3D" id="1.25.40.20">
    <property type="entry name" value="Ankyrin repeat-containing domain"/>
    <property type="match status" value="1"/>
</dbReference>
<dbReference type="Gene3D" id="3.30.2010.10">
    <property type="entry name" value="Metalloproteases ('zincins'), catalytic domain"/>
    <property type="match status" value="1"/>
</dbReference>
<dbReference type="GO" id="GO:0046872">
    <property type="term" value="F:metal ion binding"/>
    <property type="evidence" value="ECO:0007669"/>
    <property type="project" value="UniProtKB-KW"/>
</dbReference>
<evidence type="ECO:0000256" key="1">
    <source>
        <dbReference type="ARBA" id="ARBA00004651"/>
    </source>
</evidence>
<evidence type="ECO:0000313" key="16">
    <source>
        <dbReference type="Proteomes" id="UP000027936"/>
    </source>
</evidence>
<dbReference type="GO" id="GO:0004222">
    <property type="term" value="F:metalloendopeptidase activity"/>
    <property type="evidence" value="ECO:0007669"/>
    <property type="project" value="InterPro"/>
</dbReference>
<dbReference type="InterPro" id="IPR001915">
    <property type="entry name" value="Peptidase_M48"/>
</dbReference>
<organism evidence="15 16">
    <name type="scientific">Schinkia azotoformans MEV2011</name>
    <dbReference type="NCBI Taxonomy" id="1348973"/>
    <lineage>
        <taxon>Bacteria</taxon>
        <taxon>Bacillati</taxon>
        <taxon>Bacillota</taxon>
        <taxon>Bacilli</taxon>
        <taxon>Bacillales</taxon>
        <taxon>Bacillaceae</taxon>
        <taxon>Calidifontibacillus/Schinkia group</taxon>
        <taxon>Schinkia</taxon>
    </lineage>
</organism>
<dbReference type="Pfam" id="PF01435">
    <property type="entry name" value="Peptidase_M48"/>
    <property type="match status" value="2"/>
</dbReference>
<feature type="repeat" description="ANK" evidence="11">
    <location>
        <begin position="368"/>
        <end position="400"/>
    </location>
</feature>
<keyword evidence="9 12" id="KW-0482">Metalloprotease</keyword>
<dbReference type="PROSITE" id="PS50297">
    <property type="entry name" value="ANK_REP_REGION"/>
    <property type="match status" value="2"/>
</dbReference>
<accession>A0A072P0A8</accession>
<evidence type="ECO:0000313" key="15">
    <source>
        <dbReference type="EMBL" id="KEF38935.1"/>
    </source>
</evidence>
<sequence length="427" mass="48342">MEKPLLVHKNENLMYGLCIITSIALTIYLLLSIIGAIIFIVLGIISLFSHAISMAHIQVNGVRLKENQFPDLYRRVLELCEKMELKKVPEVYVVESGGMLNAFATKVFGFFGKNMVVLYSDFVDISYDSSGNEIDYVIAHELAHIKRNHIIKALLIFPAMWIPFIGVGFSRMAEYTCDRMAAYYTEKPHDAINGLLILAAGKRLYNKVNLSEFLEQYNDKKGVFVTFMELLSTHPPIPKRIHEIENLIFGESTVPLINRGKQTFAIMFIVFFLFPVLVAGVTFAGIKAIEKFNLMDWMPFEPDYTPLMEATQEGNWERVNELLSAGENPNEMNEFGESPLLIAIVNEDVELIKVLLNSGADPNLQDDYGWTPFMSAVMTENIKIGKILLEAGADPLLEDEDKMSAIDHAKETGNNEYIRLMDTYINK</sequence>
<feature type="domain" description="Peptidase M48" evidence="14">
    <location>
        <begin position="162"/>
        <end position="246"/>
    </location>
</feature>
<dbReference type="EMBL" id="JJRY01000005">
    <property type="protein sequence ID" value="KEF38935.1"/>
    <property type="molecule type" value="Genomic_DNA"/>
</dbReference>
<feature type="repeat" description="ANK" evidence="11">
    <location>
        <begin position="302"/>
        <end position="334"/>
    </location>
</feature>
<feature type="domain" description="Peptidase M48" evidence="14">
    <location>
        <begin position="68"/>
        <end position="156"/>
    </location>
</feature>
<proteinExistence type="inferred from homology"/>
<name>A0A072P0A8_SCHAZ</name>
<dbReference type="AlphaFoldDB" id="A0A072P0A8"/>
<evidence type="ECO:0000256" key="11">
    <source>
        <dbReference type="PROSITE-ProRule" id="PRU00023"/>
    </source>
</evidence>
<dbReference type="GO" id="GO:0006508">
    <property type="term" value="P:proteolysis"/>
    <property type="evidence" value="ECO:0007669"/>
    <property type="project" value="UniProtKB-KW"/>
</dbReference>
<comment type="subcellular location">
    <subcellularLocation>
        <location evidence="1">Cell membrane</location>
        <topology evidence="1">Multi-pass membrane protein</topology>
    </subcellularLocation>
</comment>
<keyword evidence="2" id="KW-1003">Cell membrane</keyword>
<dbReference type="InterPro" id="IPR002110">
    <property type="entry name" value="Ankyrin_rpt"/>
</dbReference>
<comment type="similarity">
    <text evidence="12">Belongs to the peptidase M48 family.</text>
</comment>
<dbReference type="SMART" id="SM00248">
    <property type="entry name" value="ANK"/>
    <property type="match status" value="3"/>
</dbReference>
<dbReference type="PATRIC" id="fig|1348973.3.peg.1711"/>
<evidence type="ECO:0000256" key="7">
    <source>
        <dbReference type="ARBA" id="ARBA00022833"/>
    </source>
</evidence>
<evidence type="ECO:0000256" key="10">
    <source>
        <dbReference type="ARBA" id="ARBA00023136"/>
    </source>
</evidence>
<dbReference type="Pfam" id="PF12796">
    <property type="entry name" value="Ank_2"/>
    <property type="match status" value="1"/>
</dbReference>
<protein>
    <submittedName>
        <fullName evidence="15">Zn-dependent protease with chaperone function</fullName>
    </submittedName>
</protein>
<keyword evidence="3 12" id="KW-0645">Protease</keyword>